<protein>
    <submittedName>
        <fullName evidence="1">(wild Malaysian banana) hypothetical protein</fullName>
    </submittedName>
</protein>
<evidence type="ECO:0000313" key="3">
    <source>
        <dbReference type="Proteomes" id="UP000012960"/>
    </source>
</evidence>
<sequence>MRTSFPFASFAVRNEIIGRANYPFPKGFTSLRRWKVVEIHLVLELAL</sequence>
<keyword evidence="3" id="KW-1185">Reference proteome</keyword>
<organism evidence="2 3">
    <name type="scientific">Musa acuminata subsp. malaccensis</name>
    <name type="common">Wild banana</name>
    <name type="synonym">Musa malaccensis</name>
    <dbReference type="NCBI Taxonomy" id="214687"/>
    <lineage>
        <taxon>Eukaryota</taxon>
        <taxon>Viridiplantae</taxon>
        <taxon>Streptophyta</taxon>
        <taxon>Embryophyta</taxon>
        <taxon>Tracheophyta</taxon>
        <taxon>Spermatophyta</taxon>
        <taxon>Magnoliopsida</taxon>
        <taxon>Liliopsida</taxon>
        <taxon>Zingiberales</taxon>
        <taxon>Musaceae</taxon>
        <taxon>Musa</taxon>
    </lineage>
</organism>
<name>A0A804L0J9_MUSAM</name>
<reference evidence="1" key="1">
    <citation type="submission" date="2021-03" db="EMBL/GenBank/DDBJ databases">
        <authorList>
            <consortium name="Genoscope - CEA"/>
            <person name="William W."/>
        </authorList>
    </citation>
    <scope>NUCLEOTIDE SEQUENCE</scope>
    <source>
        <strain evidence="1">Doubled-haploid Pahang</strain>
    </source>
</reference>
<dbReference type="Proteomes" id="UP000012960">
    <property type="component" value="Unplaced"/>
</dbReference>
<reference evidence="2" key="2">
    <citation type="submission" date="2021-05" db="UniProtKB">
        <authorList>
            <consortium name="EnsemblPlants"/>
        </authorList>
    </citation>
    <scope>IDENTIFICATION</scope>
    <source>
        <strain evidence="2">subsp. malaccensis</strain>
    </source>
</reference>
<proteinExistence type="predicted"/>
<accession>A0A804L0J9</accession>
<dbReference type="AlphaFoldDB" id="A0A804L0J9"/>
<dbReference type="EnsemblPlants" id="Ma10_t26290.1">
    <property type="protein sequence ID" value="Ma10_p26290.1"/>
    <property type="gene ID" value="Ma10_g26290"/>
</dbReference>
<dbReference type="Gramene" id="Ma10_t26290.1">
    <property type="protein sequence ID" value="Ma10_p26290.1"/>
    <property type="gene ID" value="Ma10_g26290"/>
</dbReference>
<dbReference type="InParanoid" id="A0A804L0J9"/>
<evidence type="ECO:0000313" key="1">
    <source>
        <dbReference type="EMBL" id="CAG1854647.1"/>
    </source>
</evidence>
<gene>
    <name evidence="1" type="ORF">GSMUA_328730.1</name>
</gene>
<dbReference type="EMBL" id="HG996476">
    <property type="protein sequence ID" value="CAG1854647.1"/>
    <property type="molecule type" value="Genomic_DNA"/>
</dbReference>
<evidence type="ECO:0000313" key="2">
    <source>
        <dbReference type="EnsemblPlants" id="Ma10_p26290.1"/>
    </source>
</evidence>